<evidence type="ECO:0000313" key="2">
    <source>
        <dbReference type="WBParaSite" id="L893_g21793.t1"/>
    </source>
</evidence>
<proteinExistence type="predicted"/>
<keyword evidence="1" id="KW-1185">Reference proteome</keyword>
<evidence type="ECO:0000313" key="1">
    <source>
        <dbReference type="Proteomes" id="UP000095287"/>
    </source>
</evidence>
<dbReference type="WBParaSite" id="L893_g21793.t1">
    <property type="protein sequence ID" value="L893_g21793.t1"/>
    <property type="gene ID" value="L893_g21793"/>
</dbReference>
<protein>
    <submittedName>
        <fullName evidence="2">ZP domain-containing protein</fullName>
    </submittedName>
</protein>
<name>A0A1I7Z0W0_9BILA</name>
<sequence>MPHATAIVNDFFCEIHFTTTFDFNLQKKDGKDTVSRQTVKVIQTVTCLRTGINRERQNQEVIPLEVEASPFKDVRNFSFSEEPPHTMRSTPGLRRAVLRSHWKVLSSWICGSCLAVVVTFV</sequence>
<accession>A0A1I7Z0W0</accession>
<dbReference type="AlphaFoldDB" id="A0A1I7Z0W0"/>
<organism evidence="1 2">
    <name type="scientific">Steinernema glaseri</name>
    <dbReference type="NCBI Taxonomy" id="37863"/>
    <lineage>
        <taxon>Eukaryota</taxon>
        <taxon>Metazoa</taxon>
        <taxon>Ecdysozoa</taxon>
        <taxon>Nematoda</taxon>
        <taxon>Chromadorea</taxon>
        <taxon>Rhabditida</taxon>
        <taxon>Tylenchina</taxon>
        <taxon>Panagrolaimomorpha</taxon>
        <taxon>Strongyloidoidea</taxon>
        <taxon>Steinernematidae</taxon>
        <taxon>Steinernema</taxon>
    </lineage>
</organism>
<reference evidence="2" key="1">
    <citation type="submission" date="2016-11" db="UniProtKB">
        <authorList>
            <consortium name="WormBaseParasite"/>
        </authorList>
    </citation>
    <scope>IDENTIFICATION</scope>
</reference>
<dbReference type="Proteomes" id="UP000095287">
    <property type="component" value="Unplaced"/>
</dbReference>